<dbReference type="EMBL" id="LCCW01000018">
    <property type="protein sequence ID" value="KKS42341.1"/>
    <property type="molecule type" value="Genomic_DNA"/>
</dbReference>
<gene>
    <name evidence="2" type="ORF">UV02_C0018G0010</name>
</gene>
<comment type="caution">
    <text evidence="2">The sequence shown here is derived from an EMBL/GenBank/DDBJ whole genome shotgun (WGS) entry which is preliminary data.</text>
</comment>
<reference evidence="2 3" key="1">
    <citation type="journal article" date="2015" name="Nature">
        <title>rRNA introns, odd ribosomes, and small enigmatic genomes across a large radiation of phyla.</title>
        <authorList>
            <person name="Brown C.T."/>
            <person name="Hug L.A."/>
            <person name="Thomas B.C."/>
            <person name="Sharon I."/>
            <person name="Castelle C.J."/>
            <person name="Singh A."/>
            <person name="Wilkins M.J."/>
            <person name="Williams K.H."/>
            <person name="Banfield J.F."/>
        </authorList>
    </citation>
    <scope>NUCLEOTIDE SEQUENCE [LARGE SCALE GENOMIC DNA]</scope>
</reference>
<organism evidence="2 3">
    <name type="scientific">Candidatus Kuenenbacteria bacterium GW2011_GWA2_42_15</name>
    <dbReference type="NCBI Taxonomy" id="1618677"/>
    <lineage>
        <taxon>Bacteria</taxon>
        <taxon>Candidatus Kueneniibacteriota</taxon>
    </lineage>
</organism>
<proteinExistence type="predicted"/>
<evidence type="ECO:0000313" key="3">
    <source>
        <dbReference type="Proteomes" id="UP000034516"/>
    </source>
</evidence>
<sequence>MSKTGAQIEIGLGNKGESAQSPAEFIPVTEITEAMNHKPNPNQAEFNFGNGGKDSGTEKLAIDLAEAKDRKFFYWSISLAKNY</sequence>
<evidence type="ECO:0000256" key="1">
    <source>
        <dbReference type="SAM" id="MobiDB-lite"/>
    </source>
</evidence>
<feature type="region of interest" description="Disordered" evidence="1">
    <location>
        <begin position="1"/>
        <end position="22"/>
    </location>
</feature>
<protein>
    <submittedName>
        <fullName evidence="2">Uncharacterized protein</fullName>
    </submittedName>
</protein>
<accession>A0A0G1B7P5</accession>
<evidence type="ECO:0000313" key="2">
    <source>
        <dbReference type="EMBL" id="KKS42341.1"/>
    </source>
</evidence>
<dbReference type="AlphaFoldDB" id="A0A0G1B7P5"/>
<name>A0A0G1B7P5_9BACT</name>
<dbReference type="Proteomes" id="UP000034516">
    <property type="component" value="Unassembled WGS sequence"/>
</dbReference>